<dbReference type="EMBL" id="AP024110">
    <property type="protein sequence ID" value="BCM24193.1"/>
    <property type="molecule type" value="Genomic_DNA"/>
</dbReference>
<evidence type="ECO:0000313" key="3">
    <source>
        <dbReference type="Proteomes" id="UP000826722"/>
    </source>
</evidence>
<organism evidence="2 3">
    <name type="scientific">Methyloradius palustris</name>
    <dbReference type="NCBI Taxonomy" id="2778876"/>
    <lineage>
        <taxon>Bacteria</taxon>
        <taxon>Pseudomonadati</taxon>
        <taxon>Pseudomonadota</taxon>
        <taxon>Betaproteobacteria</taxon>
        <taxon>Nitrosomonadales</taxon>
        <taxon>Methylophilaceae</taxon>
        <taxon>Methyloradius</taxon>
    </lineage>
</organism>
<evidence type="ECO:0000259" key="1">
    <source>
        <dbReference type="Pfam" id="PF13439"/>
    </source>
</evidence>
<dbReference type="PANTHER" id="PTHR45947">
    <property type="entry name" value="SULFOQUINOVOSYL TRANSFERASE SQD2"/>
    <property type="match status" value="1"/>
</dbReference>
<keyword evidence="2" id="KW-0808">Transferase</keyword>
<proteinExistence type="predicted"/>
<dbReference type="PANTHER" id="PTHR45947:SF3">
    <property type="entry name" value="SULFOQUINOVOSYL TRANSFERASE SQD2"/>
    <property type="match status" value="1"/>
</dbReference>
<dbReference type="Pfam" id="PF13692">
    <property type="entry name" value="Glyco_trans_1_4"/>
    <property type="match status" value="1"/>
</dbReference>
<keyword evidence="3" id="KW-1185">Reference proteome</keyword>
<dbReference type="Proteomes" id="UP000826722">
    <property type="component" value="Chromosome"/>
</dbReference>
<accession>A0A8D5JZY0</accession>
<dbReference type="InterPro" id="IPR050194">
    <property type="entry name" value="Glycosyltransferase_grp1"/>
</dbReference>
<dbReference type="Pfam" id="PF13439">
    <property type="entry name" value="Glyco_transf_4"/>
    <property type="match status" value="1"/>
</dbReference>
<reference evidence="2" key="1">
    <citation type="journal article" date="2021" name="Arch. Microbiol.">
        <title>Methyloradius palustris gen. nov., sp. nov., a methanol-oxidizing bacterium isolated from snow.</title>
        <authorList>
            <person name="Miyadera T."/>
            <person name="Kojima H."/>
            <person name="Fukui M."/>
        </authorList>
    </citation>
    <scope>NUCLEOTIDE SEQUENCE</scope>
    <source>
        <strain evidence="2">Zm11</strain>
    </source>
</reference>
<sequence>MALVTETWPPEINGVAMTLQRLIHGMLAKGWQVQVVRPRQKSDGRKSDVHVELQHGIRHVLVPGLPIPGYNGLRFGMPMLAKLREQWKRNRPDVVHIATEGPLGWAALKVAKNLGIPVTSSFHTNFHSYCKYYRMGWLRGMVMRHLRVFHNQSSLTMVPNAILSDMLLEENYRNVVVLGRGVDSGLFSAHRRSAALRAEWGVEDDALAVIYVGRMAAEKNLHVVVKAFTAIQQNNPKARMIWVGDGPALKKLLKKHPDHIFCGAQLGESLAEHYASGDLFLFPSMTETFGNVVTEAMASGLAVVAYDYAAAEIFIKHNKNGLIMPFGDQTGFIQAAIDIANDIPQLKKLGQSAHLAVADYSWDKIFNHFDAYLKHAVAQKSAIEPSELITEEV</sequence>
<dbReference type="AlphaFoldDB" id="A0A8D5JZY0"/>
<dbReference type="KEGG" id="mpau:ZMTM_04520"/>
<dbReference type="CDD" id="cd03814">
    <property type="entry name" value="GT4-like"/>
    <property type="match status" value="1"/>
</dbReference>
<protein>
    <submittedName>
        <fullName evidence="2">Glycosyl transferase</fullName>
    </submittedName>
</protein>
<feature type="domain" description="Glycosyltransferase subfamily 4-like N-terminal" evidence="1">
    <location>
        <begin position="12"/>
        <end position="183"/>
    </location>
</feature>
<dbReference type="InterPro" id="IPR028098">
    <property type="entry name" value="Glyco_trans_4-like_N"/>
</dbReference>
<name>A0A8D5JZY0_9PROT</name>
<dbReference type="GO" id="GO:0016757">
    <property type="term" value="F:glycosyltransferase activity"/>
    <property type="evidence" value="ECO:0007669"/>
    <property type="project" value="UniProtKB-ARBA"/>
</dbReference>
<dbReference type="Gene3D" id="3.40.50.2000">
    <property type="entry name" value="Glycogen Phosphorylase B"/>
    <property type="match status" value="2"/>
</dbReference>
<dbReference type="SUPFAM" id="SSF53756">
    <property type="entry name" value="UDP-Glycosyltransferase/glycogen phosphorylase"/>
    <property type="match status" value="1"/>
</dbReference>
<evidence type="ECO:0000313" key="2">
    <source>
        <dbReference type="EMBL" id="BCM24193.1"/>
    </source>
</evidence>
<gene>
    <name evidence="2" type="primary">gtrB</name>
    <name evidence="2" type="ORF">ZMTM_04520</name>
</gene>